<dbReference type="EMBL" id="JBHSOH010000003">
    <property type="protein sequence ID" value="MFC5847136.1"/>
    <property type="molecule type" value="Genomic_DNA"/>
</dbReference>
<protein>
    <submittedName>
        <fullName evidence="2">Uncharacterized protein</fullName>
    </submittedName>
</protein>
<evidence type="ECO:0000256" key="1">
    <source>
        <dbReference type="SAM" id="MobiDB-lite"/>
    </source>
</evidence>
<sequence length="89" mass="9060">MTDDRRDPLPVVPSLSVREDAPESQEGRAEQGPAPADLAERAAPPVPAPSGEGLSAAEVARLTGAGEDAAAADRDLNRAEGVDPDSSES</sequence>
<feature type="compositionally biased region" description="Low complexity" evidence="1">
    <location>
        <begin position="60"/>
        <end position="69"/>
    </location>
</feature>
<comment type="caution">
    <text evidence="2">The sequence shown here is derived from an EMBL/GenBank/DDBJ whole genome shotgun (WGS) entry which is preliminary data.</text>
</comment>
<gene>
    <name evidence="2" type="ORF">ACFPQ6_02340</name>
</gene>
<keyword evidence="3" id="KW-1185">Reference proteome</keyword>
<accession>A0ABW1DHF9</accession>
<feature type="compositionally biased region" description="Basic and acidic residues" evidence="1">
    <location>
        <begin position="71"/>
        <end position="81"/>
    </location>
</feature>
<feature type="region of interest" description="Disordered" evidence="1">
    <location>
        <begin position="1"/>
        <end position="89"/>
    </location>
</feature>
<reference evidence="3" key="1">
    <citation type="journal article" date="2019" name="Int. J. Syst. Evol. Microbiol.">
        <title>The Global Catalogue of Microorganisms (GCM) 10K type strain sequencing project: providing services to taxonomists for standard genome sequencing and annotation.</title>
        <authorList>
            <consortium name="The Broad Institute Genomics Platform"/>
            <consortium name="The Broad Institute Genome Sequencing Center for Infectious Disease"/>
            <person name="Wu L."/>
            <person name="Ma J."/>
        </authorList>
    </citation>
    <scope>NUCLEOTIDE SEQUENCE [LARGE SCALE GENOMIC DNA]</scope>
    <source>
        <strain evidence="3">CGMCC 1.15053</strain>
    </source>
</reference>
<feature type="compositionally biased region" description="Basic and acidic residues" evidence="1">
    <location>
        <begin position="17"/>
        <end position="29"/>
    </location>
</feature>
<dbReference type="Proteomes" id="UP001595979">
    <property type="component" value="Unassembled WGS sequence"/>
</dbReference>
<name>A0ABW1DHF9_9DEIO</name>
<dbReference type="RefSeq" id="WP_380045993.1">
    <property type="nucleotide sequence ID" value="NZ_JBHSOH010000003.1"/>
</dbReference>
<organism evidence="2 3">
    <name type="scientific">Deinococcus petrolearius</name>
    <dbReference type="NCBI Taxonomy" id="1751295"/>
    <lineage>
        <taxon>Bacteria</taxon>
        <taxon>Thermotogati</taxon>
        <taxon>Deinococcota</taxon>
        <taxon>Deinococci</taxon>
        <taxon>Deinococcales</taxon>
        <taxon>Deinococcaceae</taxon>
        <taxon>Deinococcus</taxon>
    </lineage>
</organism>
<proteinExistence type="predicted"/>
<evidence type="ECO:0000313" key="3">
    <source>
        <dbReference type="Proteomes" id="UP001595979"/>
    </source>
</evidence>
<evidence type="ECO:0000313" key="2">
    <source>
        <dbReference type="EMBL" id="MFC5847136.1"/>
    </source>
</evidence>